<dbReference type="FunFam" id="1.10.472.10:FF:000040">
    <property type="entry name" value="D6-type cyclin"/>
    <property type="match status" value="1"/>
</dbReference>
<evidence type="ECO:0000256" key="3">
    <source>
        <dbReference type="ARBA" id="ARBA00023127"/>
    </source>
</evidence>
<accession>A0AAQ3SMJ9</accession>
<dbReference type="PROSITE" id="PS00292">
    <property type="entry name" value="CYCLINS"/>
    <property type="match status" value="1"/>
</dbReference>
<dbReference type="InterPro" id="IPR036915">
    <property type="entry name" value="Cyclin-like_sf"/>
</dbReference>
<evidence type="ECO:0000313" key="8">
    <source>
        <dbReference type="EMBL" id="WVZ57180.1"/>
    </source>
</evidence>
<keyword evidence="2" id="KW-0132">Cell division</keyword>
<gene>
    <name evidence="8" type="ORF">U9M48_007599</name>
</gene>
<evidence type="ECO:0000256" key="1">
    <source>
        <dbReference type="ARBA" id="ARBA00009065"/>
    </source>
</evidence>
<dbReference type="Proteomes" id="UP001341281">
    <property type="component" value="Chromosome 02"/>
</dbReference>
<sequence>MGFLSTRDASSSLLCEEDMGLLCEEDDMGNIYGCNGNELDLDLPELGMNLDFPTFVGPPSESSDEAVASLMEKEKEQLLSVASGDYLQRLNGGGLELSWRNAAIDWINKAQAHHNFGPLSVYLAVNYFDRFLSLHELPVDQPWMQQLLAVACLTIAAKMEESVVPRFPDFQVCNENYKFDIRGIKAMEIHVLSALKWRMQAVTPFSYINYFVGKFTEGKPLSCGFVSRCTELILGTLGATKFLQFRPSEIAAAVVLSEAAETGVISFSGTLLNSNITIDKENVRRCHEEMQEVGLAKKNIGCSVSPSVTKSPSGKLDTSCLGFKIGDNQTPGSSQANISNNAN</sequence>
<dbReference type="PANTHER" id="PTHR10177">
    <property type="entry name" value="CYCLINS"/>
    <property type="match status" value="1"/>
</dbReference>
<dbReference type="InterPro" id="IPR006671">
    <property type="entry name" value="Cyclin_N"/>
</dbReference>
<dbReference type="Pfam" id="PF00134">
    <property type="entry name" value="Cyclin_N"/>
    <property type="match status" value="1"/>
</dbReference>
<dbReference type="InterPro" id="IPR048258">
    <property type="entry name" value="Cyclins_cyclin-box"/>
</dbReference>
<dbReference type="EMBL" id="CP144746">
    <property type="protein sequence ID" value="WVZ57180.1"/>
    <property type="molecule type" value="Genomic_DNA"/>
</dbReference>
<evidence type="ECO:0000313" key="9">
    <source>
        <dbReference type="Proteomes" id="UP001341281"/>
    </source>
</evidence>
<dbReference type="InterPro" id="IPR004367">
    <property type="entry name" value="Cyclin_C-dom"/>
</dbReference>
<dbReference type="CDD" id="cd20543">
    <property type="entry name" value="CYCLIN_AtCycD-like_rpt1"/>
    <property type="match status" value="1"/>
</dbReference>
<dbReference type="Pfam" id="PF02984">
    <property type="entry name" value="Cyclin_C"/>
    <property type="match status" value="1"/>
</dbReference>
<feature type="domain" description="Cyclin C-terminal" evidence="7">
    <location>
        <begin position="202"/>
        <end position="313"/>
    </location>
</feature>
<dbReference type="FunFam" id="1.10.472.10:FF:000060">
    <property type="entry name" value="D6-type cyclin"/>
    <property type="match status" value="1"/>
</dbReference>
<dbReference type="InterPro" id="IPR013763">
    <property type="entry name" value="Cyclin-like_dom"/>
</dbReference>
<proteinExistence type="inferred from homology"/>
<keyword evidence="3 5" id="KW-0195">Cyclin</keyword>
<comment type="similarity">
    <text evidence="1">Belongs to the cyclin family. Cyclin D subfamily.</text>
</comment>
<reference evidence="8 9" key="1">
    <citation type="submission" date="2024-02" db="EMBL/GenBank/DDBJ databases">
        <title>High-quality chromosome-scale genome assembly of Pensacola bahiagrass (Paspalum notatum Flugge var. saurae).</title>
        <authorList>
            <person name="Vega J.M."/>
            <person name="Podio M."/>
            <person name="Orjuela J."/>
            <person name="Siena L.A."/>
            <person name="Pessino S.C."/>
            <person name="Combes M.C."/>
            <person name="Mariac C."/>
            <person name="Albertini E."/>
            <person name="Pupilli F."/>
            <person name="Ortiz J.P.A."/>
            <person name="Leblanc O."/>
        </authorList>
    </citation>
    <scope>NUCLEOTIDE SEQUENCE [LARGE SCALE GENOMIC DNA]</scope>
    <source>
        <strain evidence="8">R1</strain>
        <tissue evidence="8">Leaf</tissue>
    </source>
</reference>
<dbReference type="SUPFAM" id="SSF47954">
    <property type="entry name" value="Cyclin-like"/>
    <property type="match status" value="1"/>
</dbReference>
<dbReference type="GO" id="GO:0051301">
    <property type="term" value="P:cell division"/>
    <property type="evidence" value="ECO:0007669"/>
    <property type="project" value="UniProtKB-KW"/>
</dbReference>
<organism evidence="8 9">
    <name type="scientific">Paspalum notatum var. saurae</name>
    <dbReference type="NCBI Taxonomy" id="547442"/>
    <lineage>
        <taxon>Eukaryota</taxon>
        <taxon>Viridiplantae</taxon>
        <taxon>Streptophyta</taxon>
        <taxon>Embryophyta</taxon>
        <taxon>Tracheophyta</taxon>
        <taxon>Spermatophyta</taxon>
        <taxon>Magnoliopsida</taxon>
        <taxon>Liliopsida</taxon>
        <taxon>Poales</taxon>
        <taxon>Poaceae</taxon>
        <taxon>PACMAD clade</taxon>
        <taxon>Panicoideae</taxon>
        <taxon>Andropogonodae</taxon>
        <taxon>Paspaleae</taxon>
        <taxon>Paspalinae</taxon>
        <taxon>Paspalum</taxon>
    </lineage>
</organism>
<feature type="domain" description="Cyclin-like" evidence="6">
    <location>
        <begin position="105"/>
        <end position="193"/>
    </location>
</feature>
<dbReference type="Gene3D" id="1.10.472.10">
    <property type="entry name" value="Cyclin-like"/>
    <property type="match status" value="2"/>
</dbReference>
<evidence type="ECO:0008006" key="10">
    <source>
        <dbReference type="Google" id="ProtNLM"/>
    </source>
</evidence>
<protein>
    <recommendedName>
        <fullName evidence="10">Cyclin N-terminal domain-containing protein</fullName>
    </recommendedName>
</protein>
<evidence type="ECO:0000259" key="6">
    <source>
        <dbReference type="SMART" id="SM00385"/>
    </source>
</evidence>
<dbReference type="InterPro" id="IPR039361">
    <property type="entry name" value="Cyclin"/>
</dbReference>
<dbReference type="CDD" id="cd20544">
    <property type="entry name" value="CYCLIN_AtCycD-like_rpt2"/>
    <property type="match status" value="1"/>
</dbReference>
<evidence type="ECO:0000256" key="4">
    <source>
        <dbReference type="ARBA" id="ARBA00023306"/>
    </source>
</evidence>
<keyword evidence="9" id="KW-1185">Reference proteome</keyword>
<keyword evidence="4" id="KW-0131">Cell cycle</keyword>
<evidence type="ECO:0000259" key="7">
    <source>
        <dbReference type="SMART" id="SM01332"/>
    </source>
</evidence>
<evidence type="ECO:0000256" key="5">
    <source>
        <dbReference type="RuleBase" id="RU000383"/>
    </source>
</evidence>
<dbReference type="SMART" id="SM00385">
    <property type="entry name" value="CYCLIN"/>
    <property type="match status" value="1"/>
</dbReference>
<evidence type="ECO:0000256" key="2">
    <source>
        <dbReference type="ARBA" id="ARBA00022618"/>
    </source>
</evidence>
<name>A0AAQ3SMJ9_PASNO</name>
<dbReference type="SMART" id="SM01332">
    <property type="entry name" value="Cyclin_C"/>
    <property type="match status" value="1"/>
</dbReference>
<dbReference type="AlphaFoldDB" id="A0AAQ3SMJ9"/>